<keyword evidence="1" id="KW-0378">Hydrolase</keyword>
<comment type="subcellular location">
    <subcellularLocation>
        <location evidence="1">Mitochondrion</location>
    </subcellularLocation>
</comment>
<reference evidence="2" key="1">
    <citation type="journal article" date="2012" name="Nat. Genet.">
        <title>Whole-genome sequence of Schistosoma haematobium.</title>
        <authorList>
            <person name="Young N.D."/>
            <person name="Jex A.R."/>
            <person name="Li B."/>
            <person name="Liu S."/>
            <person name="Yang L."/>
            <person name="Xiong Z."/>
            <person name="Li Y."/>
            <person name="Cantacessi C."/>
            <person name="Hall R.S."/>
            <person name="Xu X."/>
            <person name="Chen F."/>
            <person name="Wu X."/>
            <person name="Zerlotini A."/>
            <person name="Oliveira G."/>
            <person name="Hofmann A."/>
            <person name="Zhang G."/>
            <person name="Fang X."/>
            <person name="Kang Y."/>
            <person name="Campbell B.E."/>
            <person name="Loukas A."/>
            <person name="Ranganathan S."/>
            <person name="Rollinson D."/>
            <person name="Rinaldi G."/>
            <person name="Brindley P.J."/>
            <person name="Yang H."/>
            <person name="Wang J."/>
            <person name="Wang J."/>
            <person name="Gasser R.B."/>
        </authorList>
    </citation>
    <scope>NUCLEOTIDE SEQUENCE [LARGE SCALE GENOMIC DNA]</scope>
</reference>
<comment type="similarity">
    <text evidence="1">Belongs to the MGME1 family.</text>
</comment>
<dbReference type="PANTHER" id="PTHR31340:SF3">
    <property type="entry name" value="MITOCHONDRIAL GENOME MAINTENANCE EXONUCLEASE 1"/>
    <property type="match status" value="1"/>
</dbReference>
<dbReference type="AlphaFoldDB" id="A0A094ZZ68"/>
<protein>
    <recommendedName>
        <fullName evidence="1">Mitochondrial genome maintenance exonuclease 1</fullName>
        <ecNumber evidence="1">3.1.-.-</ecNumber>
    </recommendedName>
</protein>
<comment type="function">
    <text evidence="1">Metal-dependent single-stranded DNA (ssDNA) exonuclease involved in mitochondrial genome maintenance.</text>
</comment>
<keyword evidence="1 2" id="KW-0269">Exonuclease</keyword>
<dbReference type="EMBL" id="KL251031">
    <property type="protein sequence ID" value="KGB38509.1"/>
    <property type="molecule type" value="Genomic_DNA"/>
</dbReference>
<evidence type="ECO:0000256" key="1">
    <source>
        <dbReference type="HAMAP-Rule" id="MF_03030"/>
    </source>
</evidence>
<proteinExistence type="inferred from homology"/>
<dbReference type="EC" id="3.1.-.-" evidence="1"/>
<dbReference type="STRING" id="6185.A0A094ZZ68"/>
<evidence type="ECO:0000313" key="2">
    <source>
        <dbReference type="EMBL" id="KGB38509.1"/>
    </source>
</evidence>
<feature type="active site" evidence="1">
    <location>
        <position position="172"/>
    </location>
</feature>
<dbReference type="GO" id="GO:0008297">
    <property type="term" value="F:single-stranded DNA exodeoxyribonuclease activity"/>
    <property type="evidence" value="ECO:0007669"/>
    <property type="project" value="UniProtKB-UniRule"/>
</dbReference>
<dbReference type="PANTHER" id="PTHR31340">
    <property type="entry name" value="MITOCHONDRIAL GENOME MAINTENANCE EXONUCLEASE 1"/>
    <property type="match status" value="1"/>
</dbReference>
<keyword evidence="1" id="KW-0540">Nuclease</keyword>
<sequence>MNIGGVQIYFIKIFRRGFAVISNKPYKVSIFDSWNTCKHTDGNQPDFRNVPTVSAILSKTAPLESTIALRKWQDKKKNELGEDGFQEYMRELQLLGKSVHSSVEARLIKGKFPSNLPENVSKYCESLKYILDDLKSSAVETNCFHPQLLYRGRFDSIVFSKDINEPILTEWKTVHESKRILTIEQAYDSPLQVAAYIGAYNFTRYPESLPVKKGMLVYSYGDGYPAARFVLNETNLLHYWELWCERVQAYYDQVNCLACLVDLCCAVLNFKISSGSCLFFGN</sequence>
<gene>
    <name evidence="2" type="ORF">MS3_06903</name>
</gene>
<dbReference type="GO" id="GO:0006264">
    <property type="term" value="P:mitochondrial DNA replication"/>
    <property type="evidence" value="ECO:0007669"/>
    <property type="project" value="TreeGrafter"/>
</dbReference>
<dbReference type="GO" id="GO:0005739">
    <property type="term" value="C:mitochondrion"/>
    <property type="evidence" value="ECO:0007669"/>
    <property type="project" value="UniProtKB-SubCell"/>
</dbReference>
<dbReference type="GO" id="GO:0043504">
    <property type="term" value="P:mitochondrial DNA repair"/>
    <property type="evidence" value="ECO:0007669"/>
    <property type="project" value="UniProtKB-UniRule"/>
</dbReference>
<name>A0A094ZZ68_SCHHA</name>
<keyword evidence="1" id="KW-0496">Mitochondrion</keyword>
<dbReference type="HAMAP" id="MF_03030">
    <property type="entry name" value="MGME1"/>
    <property type="match status" value="1"/>
</dbReference>
<feature type="active site" evidence="1">
    <location>
        <position position="155"/>
    </location>
</feature>
<accession>A0A094ZZ68</accession>
<organism evidence="2">
    <name type="scientific">Schistosoma haematobium</name>
    <name type="common">Blood fluke</name>
    <dbReference type="NCBI Taxonomy" id="6185"/>
    <lineage>
        <taxon>Eukaryota</taxon>
        <taxon>Metazoa</taxon>
        <taxon>Spiralia</taxon>
        <taxon>Lophotrochozoa</taxon>
        <taxon>Platyhelminthes</taxon>
        <taxon>Trematoda</taxon>
        <taxon>Digenea</taxon>
        <taxon>Strigeidida</taxon>
        <taxon>Schistosomatoidea</taxon>
        <taxon>Schistosomatidae</taxon>
        <taxon>Schistosoma</taxon>
    </lineage>
</organism>
<feature type="active site" evidence="1">
    <location>
        <position position="170"/>
    </location>
</feature>